<dbReference type="Proteomes" id="UP000239203">
    <property type="component" value="Unassembled WGS sequence"/>
</dbReference>
<dbReference type="Pfam" id="PF12849">
    <property type="entry name" value="PBP_like_2"/>
    <property type="match status" value="1"/>
</dbReference>
<evidence type="ECO:0000313" key="4">
    <source>
        <dbReference type="EMBL" id="PPK63721.1"/>
    </source>
</evidence>
<dbReference type="InterPro" id="IPR024370">
    <property type="entry name" value="PBP_domain"/>
</dbReference>
<reference evidence="4 5" key="1">
    <citation type="submission" date="2018-02" db="EMBL/GenBank/DDBJ databases">
        <title>Genomic Encyclopedia of Archaeal and Bacterial Type Strains, Phase II (KMG-II): from individual species to whole genera.</title>
        <authorList>
            <person name="Goeker M."/>
        </authorList>
    </citation>
    <scope>NUCLEOTIDE SEQUENCE [LARGE SCALE GENOMIC DNA]</scope>
    <source>
        <strain evidence="4 5">YU 961-1</strain>
    </source>
</reference>
<keyword evidence="1 2" id="KW-0732">Signal</keyword>
<gene>
    <name evidence="4" type="ORF">CLV40_12556</name>
</gene>
<dbReference type="Gene3D" id="3.40.190.10">
    <property type="entry name" value="Periplasmic binding protein-like II"/>
    <property type="match status" value="2"/>
</dbReference>
<protein>
    <submittedName>
        <fullName evidence="4">Periplasmic binding family protein</fullName>
    </submittedName>
</protein>
<dbReference type="PANTHER" id="PTHR30570">
    <property type="entry name" value="PERIPLASMIC PHOSPHATE BINDING COMPONENT OF PHOSPHATE ABC TRANSPORTER"/>
    <property type="match status" value="1"/>
</dbReference>
<organism evidence="4 5">
    <name type="scientific">Actinokineospora auranticolor</name>
    <dbReference type="NCBI Taxonomy" id="155976"/>
    <lineage>
        <taxon>Bacteria</taxon>
        <taxon>Bacillati</taxon>
        <taxon>Actinomycetota</taxon>
        <taxon>Actinomycetes</taxon>
        <taxon>Pseudonocardiales</taxon>
        <taxon>Pseudonocardiaceae</taxon>
        <taxon>Actinokineospora</taxon>
    </lineage>
</organism>
<feature type="domain" description="PBP" evidence="3">
    <location>
        <begin position="90"/>
        <end position="213"/>
    </location>
</feature>
<feature type="chain" id="PRO_5015751685" evidence="2">
    <location>
        <begin position="30"/>
        <end position="325"/>
    </location>
</feature>
<dbReference type="PANTHER" id="PTHR30570:SF1">
    <property type="entry name" value="PHOSPHATE-BINDING PROTEIN PSTS"/>
    <property type="match status" value="1"/>
</dbReference>
<dbReference type="InterPro" id="IPR050811">
    <property type="entry name" value="Phosphate_ABC_transporter"/>
</dbReference>
<dbReference type="OrthoDB" id="3636760at2"/>
<accession>A0A2S6GF04</accession>
<keyword evidence="5" id="KW-1185">Reference proteome</keyword>
<dbReference type="RefSeq" id="WP_104482521.1">
    <property type="nucleotide sequence ID" value="NZ_CP154825.1"/>
</dbReference>
<dbReference type="SUPFAM" id="SSF53850">
    <property type="entry name" value="Periplasmic binding protein-like II"/>
    <property type="match status" value="1"/>
</dbReference>
<comment type="caution">
    <text evidence="4">The sequence shown here is derived from an EMBL/GenBank/DDBJ whole genome shotgun (WGS) entry which is preliminary data.</text>
</comment>
<dbReference type="AlphaFoldDB" id="A0A2S6GF04"/>
<evidence type="ECO:0000313" key="5">
    <source>
        <dbReference type="Proteomes" id="UP000239203"/>
    </source>
</evidence>
<name>A0A2S6GF04_9PSEU</name>
<feature type="signal peptide" evidence="2">
    <location>
        <begin position="1"/>
        <end position="29"/>
    </location>
</feature>
<dbReference type="EMBL" id="PTIX01000025">
    <property type="protein sequence ID" value="PPK63721.1"/>
    <property type="molecule type" value="Genomic_DNA"/>
</dbReference>
<proteinExistence type="predicted"/>
<evidence type="ECO:0000259" key="3">
    <source>
        <dbReference type="Pfam" id="PF12849"/>
    </source>
</evidence>
<sequence>MRSSFVRRGLTAIGAAVLATAALASTATADPGVTPRWTDLVGVGSDTTQTVLNDLSALYNYDTGAARRVASFDASDPATGQTGGQVQIKPGVTIERPNGSVAGVDALRANRAVDFARSSVGPAADTPANLVYLPFAIDDLRYVVDAPATNAPLDVTRDELVRIYNCEATTWSAVRPGLSGDTIAPKIPQAGSGTRALFLEQLGLTAPGACVAEVQEHDHTAVDGNPNAILPFSSARFFIDVPVDETGRRKVVQGNFDGGFIVAHNLYNVVRKEGPGAGVPAGLRPFLGDGKGANGWICGDNARRQIVNNGFRNLPANECGVAVKR</sequence>
<evidence type="ECO:0000256" key="1">
    <source>
        <dbReference type="ARBA" id="ARBA00022729"/>
    </source>
</evidence>
<evidence type="ECO:0000256" key="2">
    <source>
        <dbReference type="SAM" id="SignalP"/>
    </source>
</evidence>